<comment type="caution">
    <text evidence="1">The sequence shown here is derived from an EMBL/GenBank/DDBJ whole genome shotgun (WGS) entry which is preliminary data.</text>
</comment>
<dbReference type="EMBL" id="CAKP01000036">
    <property type="protein sequence ID" value="CCJ32881.1"/>
    <property type="molecule type" value="Genomic_DNA"/>
</dbReference>
<sequence>MNIVDKIIEYISPQTALKRERARAATHMIRNFINSGYSESGASRRKKSLAGWNAVSKSPYEDIDLNLDLLRQRSRDLYMSAPLAVSALKTNRTNIIGAGLKLKSRIDFEYLGLTKEEADEWERNAEREFEIWANSVFCDSTRLNNFYELQQLALLSWLMNGDAFALIKYDKPTSYMPYGLRIHLIEADRVSTPDNVIVNQGIVKAANGNKILNGIEIDNNGCVVAYYICNQYPNSTLLEFKKKWTRVEAFGERTGNPNILHIMESERCEQYRGVPYLAPVIESLKQITRYAEAELTAAVITGFFTVFIKTDNNTSEIPITSPIPDEEQLELDESSYELGAGTVNVLRPGEDVVIADPKRPSSNFDSFVNALAKYIGAALEIPYELLTKSFTASYSASRAALLEAWKAFKMRRTWFANDFCQPIYEIWLAEAVARGRISAPGFFNDIAIRKAWCGAEWTGPSPGQIDPVKEVEAAIKRIEQGLSTREKETTELTGGDWDKNIIQIQRENELLKRAMKGDEKSE</sequence>
<dbReference type="RefSeq" id="WP_008908157.1">
    <property type="nucleotide sequence ID" value="NZ_CAKP01000036.1"/>
</dbReference>
<dbReference type="Pfam" id="PF05136">
    <property type="entry name" value="Phage_portal_2"/>
    <property type="match status" value="1"/>
</dbReference>
<dbReference type="OrthoDB" id="9770450at2"/>
<protein>
    <submittedName>
        <fullName evidence="1">Phage portal protein</fullName>
    </submittedName>
</protein>
<dbReference type="GO" id="GO:0005198">
    <property type="term" value="F:structural molecule activity"/>
    <property type="evidence" value="ECO:0007669"/>
    <property type="project" value="InterPro"/>
</dbReference>
<gene>
    <name evidence="1" type="ORF">CAAU_0797</name>
</gene>
<organism evidence="1 2">
    <name type="scientific">Caloramator australicus RC3</name>
    <dbReference type="NCBI Taxonomy" id="857293"/>
    <lineage>
        <taxon>Bacteria</taxon>
        <taxon>Bacillati</taxon>
        <taxon>Bacillota</taxon>
        <taxon>Clostridia</taxon>
        <taxon>Eubacteriales</taxon>
        <taxon>Clostridiaceae</taxon>
        <taxon>Caloramator</taxon>
    </lineage>
</organism>
<dbReference type="AlphaFoldDB" id="I7J4Q6"/>
<evidence type="ECO:0000313" key="1">
    <source>
        <dbReference type="EMBL" id="CCJ32881.1"/>
    </source>
</evidence>
<dbReference type="InterPro" id="IPR006429">
    <property type="entry name" value="Phage_lambda_portal"/>
</dbReference>
<keyword evidence="2" id="KW-1185">Reference proteome</keyword>
<dbReference type="NCBIfam" id="TIGR01539">
    <property type="entry name" value="portal_lambda"/>
    <property type="match status" value="1"/>
</dbReference>
<dbReference type="STRING" id="857293.CAAU_0797"/>
<dbReference type="Proteomes" id="UP000007652">
    <property type="component" value="Unassembled WGS sequence"/>
</dbReference>
<accession>I7J4Q6</accession>
<proteinExistence type="predicted"/>
<reference evidence="1 2" key="1">
    <citation type="journal article" date="2011" name="J. Bacteriol.">
        <title>Draft genome sequence of Caloramator australicus strain RC3T, a thermoanaerobe from the Great Artesian Basin of Australia.</title>
        <authorList>
            <person name="Ogg C.D."/>
            <person name="Patel B.K.C."/>
        </authorList>
    </citation>
    <scope>NUCLEOTIDE SEQUENCE [LARGE SCALE GENOMIC DNA]</scope>
    <source>
        <strain evidence="1 2">RC3</strain>
    </source>
</reference>
<dbReference type="eggNOG" id="COG5511">
    <property type="taxonomic scope" value="Bacteria"/>
</dbReference>
<evidence type="ECO:0000313" key="2">
    <source>
        <dbReference type="Proteomes" id="UP000007652"/>
    </source>
</evidence>
<name>I7J4Q6_9CLOT</name>
<dbReference type="GO" id="GO:0019068">
    <property type="term" value="P:virion assembly"/>
    <property type="evidence" value="ECO:0007669"/>
    <property type="project" value="InterPro"/>
</dbReference>